<organism evidence="3">
    <name type="scientific">Arcella intermedia</name>
    <dbReference type="NCBI Taxonomy" id="1963864"/>
    <lineage>
        <taxon>Eukaryota</taxon>
        <taxon>Amoebozoa</taxon>
        <taxon>Tubulinea</taxon>
        <taxon>Elardia</taxon>
        <taxon>Arcellinida</taxon>
        <taxon>Sphaerothecina</taxon>
        <taxon>Arcellidae</taxon>
        <taxon>Arcella</taxon>
    </lineage>
</organism>
<dbReference type="CDD" id="cd07380">
    <property type="entry name" value="MPP_CWF19_N"/>
    <property type="match status" value="1"/>
</dbReference>
<protein>
    <recommendedName>
        <fullName evidence="4">Cwf19-like C-terminal domain-containing protein</fullName>
    </recommendedName>
</protein>
<feature type="domain" description="Cwf19-like C-terminal" evidence="2">
    <location>
        <begin position="324"/>
        <end position="437"/>
    </location>
</feature>
<evidence type="ECO:0000259" key="2">
    <source>
        <dbReference type="Pfam" id="PF04677"/>
    </source>
</evidence>
<dbReference type="GO" id="GO:0000398">
    <property type="term" value="P:mRNA splicing, via spliceosome"/>
    <property type="evidence" value="ECO:0007669"/>
    <property type="project" value="TreeGrafter"/>
</dbReference>
<accession>A0A6B2L1L9</accession>
<dbReference type="PANTHER" id="PTHR12072">
    <property type="entry name" value="CWF19, CELL CYCLE CONTROL PROTEIN"/>
    <property type="match status" value="1"/>
</dbReference>
<dbReference type="InterPro" id="IPR040194">
    <property type="entry name" value="Cwf19-like"/>
</dbReference>
<dbReference type="InterPro" id="IPR006768">
    <property type="entry name" value="Cwf19-like_C_dom-1"/>
</dbReference>
<dbReference type="GO" id="GO:0071014">
    <property type="term" value="C:post-mRNA release spliceosomal complex"/>
    <property type="evidence" value="ECO:0007669"/>
    <property type="project" value="TreeGrafter"/>
</dbReference>
<dbReference type="AlphaFoldDB" id="A0A6B2L1L9"/>
<dbReference type="Gene3D" id="3.30.428.10">
    <property type="entry name" value="HIT-like"/>
    <property type="match status" value="1"/>
</dbReference>
<dbReference type="EMBL" id="GIBP01001838">
    <property type="protein sequence ID" value="NDV30807.1"/>
    <property type="molecule type" value="Transcribed_RNA"/>
</dbReference>
<evidence type="ECO:0008006" key="4">
    <source>
        <dbReference type="Google" id="ProtNLM"/>
    </source>
</evidence>
<dbReference type="InterPro" id="IPR036265">
    <property type="entry name" value="HIT-like_sf"/>
</dbReference>
<evidence type="ECO:0000259" key="1">
    <source>
        <dbReference type="Pfam" id="PF04676"/>
    </source>
</evidence>
<dbReference type="Pfam" id="PF04676">
    <property type="entry name" value="CwfJ_C_2"/>
    <property type="match status" value="1"/>
</dbReference>
<name>A0A6B2L1L9_9EUKA</name>
<sequence>MVCGDVKGQLDQLFERVEGIISTKGNFACLFCVGKFFDESNSFLTPYKNALKKVPLPTYFISLAQDEELLGDVDVNGGQICPNLFYLGKQGIQEIQNLTVGYISAIYDSTKKNRTMDYNYEEIRGVIDRVKHSHFKGVDILLSNEWPKGLLNSLSDEACPKGISMLEYDDFGAEIVSQMTASLAPRYHFSSTPTKKIFYERQPYRNGPQFPGQRKFSISRFFSLGEAFNNKKQRFLYAFSLDPITTSDPEQLYQVPPHTTEFPLIKYLWVAPEEPATKKQKTEVDLSKSRFDGQFMGDERKPNYAQNRKRFTDNRETAKLTTGARAEQCWFCMASAVFEYHLIVSVAKHFYLAIAKGGINDSHLLISPIKHFPSQTTLPPEAYEELVKWMESLEKFFMSRGEVAVFFEHNYPVSNQHLHIQVVPVEAREKNRIRESFVIEGTRVKLDWVPVKLGVPLVKQIDGSYFWVRLPDGSQIIARLEKKIPFSFGRRAIASLLGHPELEDWKSCVQPKQEEEKMTMQLREGFKQYQFKS</sequence>
<dbReference type="GO" id="GO:0061632">
    <property type="term" value="F:RNA lariat debranching enzyme activator activity"/>
    <property type="evidence" value="ECO:0007669"/>
    <property type="project" value="TreeGrafter"/>
</dbReference>
<dbReference type="PANTHER" id="PTHR12072:SF4">
    <property type="entry name" value="CWF19-LIKE PROTEIN 1"/>
    <property type="match status" value="1"/>
</dbReference>
<dbReference type="Pfam" id="PF04677">
    <property type="entry name" value="CwfJ_C_1"/>
    <property type="match status" value="1"/>
</dbReference>
<reference evidence="3" key="1">
    <citation type="journal article" date="2020" name="J. Eukaryot. Microbiol.">
        <title>De novo Sequencing, Assembly and Annotation of the Transcriptome for the Free-Living Testate Amoeba Arcella intermedia.</title>
        <authorList>
            <person name="Ribeiro G.M."/>
            <person name="Porfirio-Sousa A.L."/>
            <person name="Maurer-Alcala X.X."/>
            <person name="Katz L.A."/>
            <person name="Lahr D.J.G."/>
        </authorList>
    </citation>
    <scope>NUCLEOTIDE SEQUENCE</scope>
</reference>
<evidence type="ECO:0000313" key="3">
    <source>
        <dbReference type="EMBL" id="NDV30807.1"/>
    </source>
</evidence>
<dbReference type="SUPFAM" id="SSF54197">
    <property type="entry name" value="HIT-like"/>
    <property type="match status" value="1"/>
</dbReference>
<dbReference type="InterPro" id="IPR006767">
    <property type="entry name" value="Cwf19-like_C_dom-2"/>
</dbReference>
<feature type="domain" description="Cwf19-like protein C-terminal" evidence="1">
    <location>
        <begin position="464"/>
        <end position="531"/>
    </location>
</feature>
<proteinExistence type="predicted"/>